<evidence type="ECO:0000256" key="1">
    <source>
        <dbReference type="SAM" id="MobiDB-lite"/>
    </source>
</evidence>
<comment type="caution">
    <text evidence="2">The sequence shown here is derived from an EMBL/GenBank/DDBJ whole genome shotgun (WGS) entry which is preliminary data.</text>
</comment>
<gene>
    <name evidence="2" type="ORF">S01H1_68919</name>
</gene>
<dbReference type="EMBL" id="BARS01045722">
    <property type="protein sequence ID" value="GAG35860.1"/>
    <property type="molecule type" value="Genomic_DNA"/>
</dbReference>
<feature type="region of interest" description="Disordered" evidence="1">
    <location>
        <begin position="1"/>
        <end position="30"/>
    </location>
</feature>
<sequence length="160" mass="18216">MDTSDDQNDSTQQPQRKRPTAKATINPTPTIEIRENKRHEYDPELIEEFLDMVFGSVPQDEGEEILTWGVKVGRPPGYPDTPDDLLETVKKYTRPLALYYGTATCGRNDIGQLRNQQALFNRLYVIVLDDIGTKIDVENIPKALKPTYIVESSKGNYQWG</sequence>
<proteinExistence type="predicted"/>
<reference evidence="2" key="1">
    <citation type="journal article" date="2014" name="Front. Microbiol.">
        <title>High frequency of phylogenetically diverse reductive dehalogenase-homologous genes in deep subseafloor sedimentary metagenomes.</title>
        <authorList>
            <person name="Kawai M."/>
            <person name="Futagami T."/>
            <person name="Toyoda A."/>
            <person name="Takaki Y."/>
            <person name="Nishi S."/>
            <person name="Hori S."/>
            <person name="Arai W."/>
            <person name="Tsubouchi T."/>
            <person name="Morono Y."/>
            <person name="Uchiyama I."/>
            <person name="Ito T."/>
            <person name="Fujiyama A."/>
            <person name="Inagaki F."/>
            <person name="Takami H."/>
        </authorList>
    </citation>
    <scope>NUCLEOTIDE SEQUENCE</scope>
    <source>
        <strain evidence="2">Expedition CK06-06</strain>
    </source>
</reference>
<evidence type="ECO:0000313" key="2">
    <source>
        <dbReference type="EMBL" id="GAG35860.1"/>
    </source>
</evidence>
<feature type="non-terminal residue" evidence="2">
    <location>
        <position position="160"/>
    </location>
</feature>
<name>X0WYS1_9ZZZZ</name>
<dbReference type="AlphaFoldDB" id="X0WYS1"/>
<organism evidence="2">
    <name type="scientific">marine sediment metagenome</name>
    <dbReference type="NCBI Taxonomy" id="412755"/>
    <lineage>
        <taxon>unclassified sequences</taxon>
        <taxon>metagenomes</taxon>
        <taxon>ecological metagenomes</taxon>
    </lineage>
</organism>
<accession>X0WYS1</accession>
<protein>
    <submittedName>
        <fullName evidence="2">Uncharacterized protein</fullName>
    </submittedName>
</protein>